<organism evidence="1 2">
    <name type="scientific">Megasphaera stantonii</name>
    <dbReference type="NCBI Taxonomy" id="2144175"/>
    <lineage>
        <taxon>Bacteria</taxon>
        <taxon>Bacillati</taxon>
        <taxon>Bacillota</taxon>
        <taxon>Negativicutes</taxon>
        <taxon>Veillonellales</taxon>
        <taxon>Veillonellaceae</taxon>
        <taxon>Megasphaera</taxon>
    </lineage>
</organism>
<dbReference type="Gene3D" id="3.40.50.1000">
    <property type="entry name" value="HAD superfamily/HAD-like"/>
    <property type="match status" value="1"/>
</dbReference>
<dbReference type="InterPro" id="IPR041492">
    <property type="entry name" value="HAD_2"/>
</dbReference>
<dbReference type="InterPro" id="IPR036412">
    <property type="entry name" value="HAD-like_sf"/>
</dbReference>
<protein>
    <submittedName>
        <fullName evidence="1">HAD family phosphatase</fullName>
    </submittedName>
</protein>
<dbReference type="Proteomes" id="UP000254337">
    <property type="component" value="Chromosome"/>
</dbReference>
<sequence length="225" mass="25253">MHIPKVFIFDMDGTMFDTEQISYICWRDVCREYGYELPEDVFRSVIGMDNRRIAAVFGRYFGPEFPYDPIREKKVADQLQYYREHIIPVKPGLQDILAYAKGRGSRCAVASSSPESQIRFLLEKAGVASYFSVVQSGEDVAHGKPAPDIFWEACRRSGAKPEQALVLEDSRNGLLAAHEAHIPSVFIPDIAPVSDDVAALAWKRCRTLADVPALLEAEEKAVERA</sequence>
<dbReference type="Gene3D" id="1.10.150.240">
    <property type="entry name" value="Putative phosphatase, domain 2"/>
    <property type="match status" value="1"/>
</dbReference>
<dbReference type="InterPro" id="IPR023198">
    <property type="entry name" value="PGP-like_dom2"/>
</dbReference>
<dbReference type="KEGG" id="meg:DKB62_03550"/>
<dbReference type="InterPro" id="IPR023214">
    <property type="entry name" value="HAD_sf"/>
</dbReference>
<evidence type="ECO:0000313" key="1">
    <source>
        <dbReference type="EMBL" id="AXL20714.1"/>
    </source>
</evidence>
<dbReference type="NCBIfam" id="TIGR01509">
    <property type="entry name" value="HAD-SF-IA-v3"/>
    <property type="match status" value="1"/>
</dbReference>
<reference evidence="1 2" key="1">
    <citation type="submission" date="2018-05" db="EMBL/GenBank/DDBJ databases">
        <title>Complete genome sequence of Megasphaera sp. AJH120T, isolated from the ceca of a chicken.</title>
        <authorList>
            <person name="Maki J."/>
            <person name="Looft T."/>
        </authorList>
    </citation>
    <scope>NUCLEOTIDE SEQUENCE [LARGE SCALE GENOMIC DNA]</scope>
    <source>
        <strain evidence="1 2">AJH120</strain>
    </source>
</reference>
<gene>
    <name evidence="1" type="ORF">DKB62_03550</name>
</gene>
<proteinExistence type="predicted"/>
<name>A0A346AXX1_9FIRM</name>
<dbReference type="SFLD" id="SFLDG01129">
    <property type="entry name" value="C1.5:_HAD__Beta-PGM__Phosphata"/>
    <property type="match status" value="1"/>
</dbReference>
<accession>A0A346AXX1</accession>
<dbReference type="PANTHER" id="PTHR18901:SF38">
    <property type="entry name" value="PSEUDOURIDINE-5'-PHOSPHATASE"/>
    <property type="match status" value="1"/>
</dbReference>
<dbReference type="RefSeq" id="WP_107196711.1">
    <property type="nucleotide sequence ID" value="NZ_CP029462.1"/>
</dbReference>
<dbReference type="InterPro" id="IPR006439">
    <property type="entry name" value="HAD-SF_hydro_IA"/>
</dbReference>
<dbReference type="SUPFAM" id="SSF56784">
    <property type="entry name" value="HAD-like"/>
    <property type="match status" value="1"/>
</dbReference>
<dbReference type="PANTHER" id="PTHR18901">
    <property type="entry name" value="2-DEOXYGLUCOSE-6-PHOSPHATE PHOSPHATASE 2"/>
    <property type="match status" value="1"/>
</dbReference>
<dbReference type="EMBL" id="CP029462">
    <property type="protein sequence ID" value="AXL20714.1"/>
    <property type="molecule type" value="Genomic_DNA"/>
</dbReference>
<dbReference type="Pfam" id="PF13419">
    <property type="entry name" value="HAD_2"/>
    <property type="match status" value="1"/>
</dbReference>
<dbReference type="SFLD" id="SFLDS00003">
    <property type="entry name" value="Haloacid_Dehalogenase"/>
    <property type="match status" value="1"/>
</dbReference>
<evidence type="ECO:0000313" key="2">
    <source>
        <dbReference type="Proteomes" id="UP000254337"/>
    </source>
</evidence>
<dbReference type="AlphaFoldDB" id="A0A346AXX1"/>
<keyword evidence="2" id="KW-1185">Reference proteome</keyword>
<dbReference type="OrthoDB" id="9797743at2"/>